<proteinExistence type="predicted"/>
<organism evidence="2">
    <name type="scientific">Thermococcus nautili</name>
    <dbReference type="NCBI Taxonomy" id="195522"/>
    <lineage>
        <taxon>Archaea</taxon>
        <taxon>Methanobacteriati</taxon>
        <taxon>Methanobacteriota</taxon>
        <taxon>Thermococci</taxon>
        <taxon>Thermococcales</taxon>
        <taxon>Thermococcaceae</taxon>
        <taxon>Thermococcus</taxon>
    </lineage>
</organism>
<sequence>MSSVKGMQIHARKGDELLEKLLSQDPAYGGRQAAIYGAVGSGKTTLLLWLAQVLQARGEWIIWRGRDTDGWHMLHSWKQRVKLLVHEKDEVHVYKVPYGGTTATEITKSLNIEKYSTPEDLLTKLEQDKINIVYEPTFYQITQELATYILARTNIRIPSWQMKEAKGIYFWFELFEKLITRKDRRWITIIVDEADDLIPANPQGLQWRLQEWVKNSVKDFRKNLITLILAVHNAEDCDHRVIRKLPIRIYLQGARVDKDSLMTDKTITQRLNPGEAKIEWRGFGYGGFKFPPLERRDYAIIVEKKWTGELPKFEEDKRTAGSIIQELREIAEEEGIEEALERAWELVQEGVITKRYYYQIRKALREES</sequence>
<protein>
    <submittedName>
        <fullName evidence="2">Tn2-8p</fullName>
    </submittedName>
</protein>
<geneLocation type="plasmid" evidence="2">
    <name>pTN2</name>
</geneLocation>
<feature type="domain" description="ABC transporter" evidence="1">
    <location>
        <begin position="30"/>
        <end position="90"/>
    </location>
</feature>
<keyword evidence="2" id="KW-0614">Plasmid</keyword>
<evidence type="ECO:0000259" key="1">
    <source>
        <dbReference type="Pfam" id="PF00005"/>
    </source>
</evidence>
<dbReference type="InterPro" id="IPR003439">
    <property type="entry name" value="ABC_transporter-like_ATP-bd"/>
</dbReference>
<dbReference type="Gene3D" id="3.40.50.300">
    <property type="entry name" value="P-loop containing nucleotide triphosphate hydrolases"/>
    <property type="match status" value="1"/>
</dbReference>
<name>D6MY02_9EURY</name>
<dbReference type="GO" id="GO:0016887">
    <property type="term" value="F:ATP hydrolysis activity"/>
    <property type="evidence" value="ECO:0007669"/>
    <property type="project" value="InterPro"/>
</dbReference>
<dbReference type="InterPro" id="IPR027417">
    <property type="entry name" value="P-loop_NTPase"/>
</dbReference>
<dbReference type="GO" id="GO:0005524">
    <property type="term" value="F:ATP binding"/>
    <property type="evidence" value="ECO:0007669"/>
    <property type="project" value="InterPro"/>
</dbReference>
<dbReference type="Pfam" id="PF00005">
    <property type="entry name" value="ABC_tran"/>
    <property type="match status" value="1"/>
</dbReference>
<accession>D6MY02</accession>
<dbReference type="SUPFAM" id="SSF52540">
    <property type="entry name" value="P-loop containing nucleoside triphosphate hydrolases"/>
    <property type="match status" value="1"/>
</dbReference>
<evidence type="ECO:0000313" key="2">
    <source>
        <dbReference type="EMBL" id="ADF80203.1"/>
    </source>
</evidence>
<dbReference type="EMBL" id="GU056177">
    <property type="protein sequence ID" value="ADF80203.1"/>
    <property type="molecule type" value="Genomic_DNA"/>
</dbReference>
<reference evidence="2" key="1">
    <citation type="journal article" date="2010" name="Nucleic Acids Res.">
        <title>Two novel families of plasmids from hyperthermophilic archaea encoding new families of replication proteins.</title>
        <authorList>
            <person name="Soler N."/>
            <person name="Marguet E."/>
            <person name="Cortez D."/>
            <person name="Desnoues N."/>
            <person name="Keller J."/>
            <person name="van Tilbeurgh H."/>
            <person name="Sezonov G."/>
            <person name="Forterre P."/>
        </authorList>
    </citation>
    <scope>NUCLEOTIDE SEQUENCE</scope>
    <source>
        <strain evidence="2">30/1</strain>
        <plasmid evidence="2">pTN2</plasmid>
    </source>
</reference>
<gene>
    <name evidence="2" type="ORF">tn2-8</name>
</gene>
<dbReference type="AlphaFoldDB" id="D6MY02"/>